<sequence>MEGPYWVLTTMNSRYVIVSFKRNDGRPSLQYFLSNLESKAFPAPDRLQ</sequence>
<accession>A0AAD1BWE0</accession>
<organism evidence="1 2">
    <name type="scientific">Metapseudomonas furukawaii</name>
    <name type="common">Pseudomonas furukawaii</name>
    <dbReference type="NCBI Taxonomy" id="1149133"/>
    <lineage>
        <taxon>Bacteria</taxon>
        <taxon>Pseudomonadati</taxon>
        <taxon>Pseudomonadota</taxon>
        <taxon>Gammaproteobacteria</taxon>
        <taxon>Pseudomonadales</taxon>
        <taxon>Pseudomonadaceae</taxon>
        <taxon>Metapseudomonas</taxon>
    </lineage>
</organism>
<evidence type="ECO:0000313" key="1">
    <source>
        <dbReference type="EMBL" id="BAU73084.1"/>
    </source>
</evidence>
<evidence type="ECO:0000313" key="2">
    <source>
        <dbReference type="Proteomes" id="UP000218554"/>
    </source>
</evidence>
<reference evidence="2" key="1">
    <citation type="submission" date="2015-05" db="EMBL/GenBank/DDBJ databases">
        <title>Draft genome sequencing of a biphenyl-degrading bacterium, Pseudomonas balearica KF707 (=NBRC110670).</title>
        <authorList>
            <person name="Kimura N."/>
            <person name="Hirose J."/>
            <person name="Watanabe T."/>
            <person name="Suenaga H."/>
            <person name="Fujihara H."/>
            <person name="Noguchi M."/>
            <person name="Hashimoto M."/>
            <person name="Shimodaira J."/>
            <person name="Tsuchikane K."/>
            <person name="Hosoyama A."/>
            <person name="Yamazoe A."/>
            <person name="Fujita N."/>
            <person name="Furukawa K."/>
        </authorList>
    </citation>
    <scope>NUCLEOTIDE SEQUENCE [LARGE SCALE GENOMIC DNA]</scope>
    <source>
        <strain evidence="2">DSM 10086 / NBRC 110670 / KF707</strain>
    </source>
</reference>
<name>A0AAD1BWE0_METFU</name>
<dbReference type="AlphaFoldDB" id="A0AAD1BWE0"/>
<proteinExistence type="predicted"/>
<reference evidence="1 2" key="2">
    <citation type="journal article" date="2017" name="Int. J. Syst. Evol. Microbiol.">
        <title>Pseudomonas furukawaii sp. nov., a polychlorinated biphenyl-degrading bacterium isolated from biphenyl-contaminated soil in Japan.</title>
        <authorList>
            <person name="Kimura N."/>
            <person name="Watanabe T."/>
            <person name="Suenaga H."/>
            <person name="Fujihara H."/>
            <person name="Futagami T."/>
            <person name="Goto M."/>
            <person name="Hanada S."/>
            <person name="Hirose J."/>
        </authorList>
    </citation>
    <scope>NUCLEOTIDE SEQUENCE [LARGE SCALE GENOMIC DNA]</scope>
    <source>
        <strain evidence="2">DSM 10086 / NBRC 110670 / KF707</strain>
    </source>
</reference>
<dbReference type="KEGG" id="pfuw:KF707C_13960"/>
<dbReference type="EMBL" id="AP014862">
    <property type="protein sequence ID" value="BAU73084.1"/>
    <property type="molecule type" value="Genomic_DNA"/>
</dbReference>
<keyword evidence="2" id="KW-1185">Reference proteome</keyword>
<dbReference type="Proteomes" id="UP000218554">
    <property type="component" value="Chromosome"/>
</dbReference>
<protein>
    <submittedName>
        <fullName evidence="1">Uncharacterized protein</fullName>
    </submittedName>
</protein>
<gene>
    <name evidence="1" type="ORF">KF707C_13960</name>
</gene>